<dbReference type="CDD" id="cd02696">
    <property type="entry name" value="MurNAc-LAA"/>
    <property type="match status" value="1"/>
</dbReference>
<dbReference type="Pfam" id="PF01520">
    <property type="entry name" value="Amidase_3"/>
    <property type="match status" value="1"/>
</dbReference>
<reference evidence="2 3" key="1">
    <citation type="submission" date="2023-04" db="EMBL/GenBank/DDBJ databases">
        <title>Bacteria Genome Submission.</title>
        <authorList>
            <person name="Isaac P."/>
        </authorList>
    </citation>
    <scope>NUCLEOTIDE SEQUENCE [LARGE SCALE GENOMIC DNA]</scope>
    <source>
        <strain evidence="2 3">SampleS7P1</strain>
        <plasmid evidence="2 3">unnamed1</plasmid>
    </source>
</reference>
<dbReference type="Proteomes" id="UP001239169">
    <property type="component" value="Plasmid unnamed1"/>
</dbReference>
<proteinExistence type="predicted"/>
<evidence type="ECO:0000313" key="2">
    <source>
        <dbReference type="EMBL" id="WGX77386.1"/>
    </source>
</evidence>
<evidence type="ECO:0000259" key="1">
    <source>
        <dbReference type="SMART" id="SM00646"/>
    </source>
</evidence>
<gene>
    <name evidence="2" type="ORF">QJS64_19150</name>
</gene>
<dbReference type="PANTHER" id="PTHR30404">
    <property type="entry name" value="N-ACETYLMURAMOYL-L-ALANINE AMIDASE"/>
    <property type="match status" value="1"/>
</dbReference>
<dbReference type="SUPFAM" id="SSF53187">
    <property type="entry name" value="Zn-dependent exopeptidases"/>
    <property type="match status" value="1"/>
</dbReference>
<dbReference type="SMART" id="SM00646">
    <property type="entry name" value="Ami_3"/>
    <property type="match status" value="1"/>
</dbReference>
<dbReference type="PANTHER" id="PTHR30404:SF8">
    <property type="entry name" value="AUTOLYSIN PH-RELATED"/>
    <property type="match status" value="1"/>
</dbReference>
<dbReference type="InterPro" id="IPR050695">
    <property type="entry name" value="N-acetylmuramoyl_amidase_3"/>
</dbReference>
<evidence type="ECO:0000313" key="3">
    <source>
        <dbReference type="Proteomes" id="UP001239169"/>
    </source>
</evidence>
<protein>
    <submittedName>
        <fullName evidence="2">N-acetylmuramoyl-L-alanine amidase</fullName>
        <ecNumber evidence="2">3.5.1.28</ecNumber>
    </submittedName>
</protein>
<dbReference type="EMBL" id="CP124686">
    <property type="protein sequence ID" value="WGX77386.1"/>
    <property type="molecule type" value="Genomic_DNA"/>
</dbReference>
<sequence length="271" mass="30543">MKYNNNAGHGKQDSKSCGAGKIVKESIEDRLLAQEVERLLKLYNNTVYNCTVDYPNSKQDCLDKIIALCNKNKVDLNISHHLNSGRNDINGDGSIGGVEVWVYSKNSASYEIALRICKELEKLGFKNRGVKIDPKLQFLNRTKDEALLIEYFFVDDKDDCNLYNRLGYKVLAKAVVQGILNKNLTDTPSSPQGNSFEKGSYTGRRAKVISNELNVRYIRWIGNISEPKVIGVLKQGQIVSLEWCEDGWISIQGYNGFKGLGYVNSKYLELL</sequence>
<keyword evidence="2" id="KW-0378">Hydrolase</keyword>
<dbReference type="EC" id="3.5.1.28" evidence="2"/>
<dbReference type="Gene3D" id="3.40.630.40">
    <property type="entry name" value="Zn-dependent exopeptidases"/>
    <property type="match status" value="1"/>
</dbReference>
<dbReference type="Gene3D" id="2.30.30.40">
    <property type="entry name" value="SH3 Domains"/>
    <property type="match status" value="1"/>
</dbReference>
<accession>A0ABY8R9K3</accession>
<dbReference type="GO" id="GO:0008745">
    <property type="term" value="F:N-acetylmuramoyl-L-alanine amidase activity"/>
    <property type="evidence" value="ECO:0007669"/>
    <property type="project" value="UniProtKB-EC"/>
</dbReference>
<dbReference type="InterPro" id="IPR002508">
    <property type="entry name" value="MurNAc-LAA_cat"/>
</dbReference>
<organism evidence="2 3">
    <name type="scientific">Paraclostridium bifermentans</name>
    <name type="common">Clostridium bifermentans</name>
    <dbReference type="NCBI Taxonomy" id="1490"/>
    <lineage>
        <taxon>Bacteria</taxon>
        <taxon>Bacillati</taxon>
        <taxon>Bacillota</taxon>
        <taxon>Clostridia</taxon>
        <taxon>Peptostreptococcales</taxon>
        <taxon>Peptostreptococcaceae</taxon>
        <taxon>Paraclostridium</taxon>
    </lineage>
</organism>
<geneLocation type="plasmid" evidence="2 3">
    <name>unnamed1</name>
</geneLocation>
<feature type="domain" description="MurNAc-LAA" evidence="1">
    <location>
        <begin position="66"/>
        <end position="180"/>
    </location>
</feature>
<name>A0ABY8R9K3_PARBF</name>
<keyword evidence="3" id="KW-1185">Reference proteome</keyword>
<keyword evidence="2" id="KW-0614">Plasmid</keyword>